<dbReference type="AlphaFoldDB" id="A0A2A4HQD1"/>
<evidence type="ECO:0000256" key="1">
    <source>
        <dbReference type="ARBA" id="ARBA00022801"/>
    </source>
</evidence>
<dbReference type="SMART" id="SM00855">
    <property type="entry name" value="PGAM"/>
    <property type="match status" value="1"/>
</dbReference>
<reference evidence="3" key="1">
    <citation type="submission" date="2017-09" db="EMBL/GenBank/DDBJ databases">
        <authorList>
            <person name="Cho G.-S."/>
            <person name="Oguntoyinbo F.A."/>
            <person name="Cnockaert M."/>
            <person name="Kabisch J."/>
            <person name="Neve H."/>
            <person name="Bockelmann W."/>
            <person name="Wenning M."/>
            <person name="Franz C.M."/>
            <person name="Vandamme P."/>
        </authorList>
    </citation>
    <scope>NUCLEOTIDE SEQUENCE [LARGE SCALE GENOMIC DNA]</scope>
    <source>
        <strain evidence="3">MBT G8648</strain>
    </source>
</reference>
<name>A0A2A4HQD1_9GAMM</name>
<dbReference type="CDD" id="cd07067">
    <property type="entry name" value="HP_PGM_like"/>
    <property type="match status" value="1"/>
</dbReference>
<dbReference type="InterPro" id="IPR013078">
    <property type="entry name" value="His_Pase_superF_clade-1"/>
</dbReference>
<dbReference type="Gene3D" id="3.40.50.1240">
    <property type="entry name" value="Phosphoglycerate mutase-like"/>
    <property type="match status" value="1"/>
</dbReference>
<dbReference type="SUPFAM" id="SSF53254">
    <property type="entry name" value="Phosphoglycerate mutase-like"/>
    <property type="match status" value="1"/>
</dbReference>
<evidence type="ECO:0008006" key="4">
    <source>
        <dbReference type="Google" id="ProtNLM"/>
    </source>
</evidence>
<keyword evidence="3" id="KW-1185">Reference proteome</keyword>
<dbReference type="EMBL" id="NWUX01000003">
    <property type="protein sequence ID" value="PCF96607.1"/>
    <property type="molecule type" value="Genomic_DNA"/>
</dbReference>
<evidence type="ECO:0000313" key="3">
    <source>
        <dbReference type="Proteomes" id="UP000218677"/>
    </source>
</evidence>
<organism evidence="2 3">
    <name type="scientific">Vreelandella nigrificans</name>
    <dbReference type="NCBI Taxonomy" id="2042704"/>
    <lineage>
        <taxon>Bacteria</taxon>
        <taxon>Pseudomonadati</taxon>
        <taxon>Pseudomonadota</taxon>
        <taxon>Gammaproteobacteria</taxon>
        <taxon>Oceanospirillales</taxon>
        <taxon>Halomonadaceae</taxon>
        <taxon>Vreelandella</taxon>
    </lineage>
</organism>
<dbReference type="GO" id="GO:0016787">
    <property type="term" value="F:hydrolase activity"/>
    <property type="evidence" value="ECO:0007669"/>
    <property type="project" value="UniProtKB-KW"/>
</dbReference>
<dbReference type="PANTHER" id="PTHR20935:SF0">
    <property type="entry name" value="SERINE_THREONINE-PROTEIN PHOSPHATASE PGAM5, MITOCHONDRIAL"/>
    <property type="match status" value="1"/>
</dbReference>
<accession>A0A2A4HQD1</accession>
<keyword evidence="1" id="KW-0378">Hydrolase</keyword>
<dbReference type="Pfam" id="PF00300">
    <property type="entry name" value="His_Phos_1"/>
    <property type="match status" value="1"/>
</dbReference>
<proteinExistence type="predicted"/>
<dbReference type="InterPro" id="IPR029033">
    <property type="entry name" value="His_PPase_superfam"/>
</dbReference>
<dbReference type="InterPro" id="IPR051021">
    <property type="entry name" value="Mito_Ser/Thr_phosphatase"/>
</dbReference>
<dbReference type="PANTHER" id="PTHR20935">
    <property type="entry name" value="PHOSPHOGLYCERATE MUTASE-RELATED"/>
    <property type="match status" value="1"/>
</dbReference>
<comment type="caution">
    <text evidence="2">The sequence shown here is derived from an EMBL/GenBank/DDBJ whole genome shotgun (WGS) entry which is preliminary data.</text>
</comment>
<dbReference type="Proteomes" id="UP000218677">
    <property type="component" value="Unassembled WGS sequence"/>
</dbReference>
<protein>
    <recommendedName>
        <fullName evidence="4">Histidine phosphatase family protein</fullName>
    </recommendedName>
</protein>
<evidence type="ECO:0000313" key="2">
    <source>
        <dbReference type="EMBL" id="PCF96607.1"/>
    </source>
</evidence>
<sequence length="227" mass="25719">MGDWIDGRDMTEVILVRHGQASFGSDHYDRLSDRGRLQAQALKEHWQHIGWRFNQAYSGTLERQVDTARLATEDSPRPVQDSAFNEYCAHTLLHHYGAPEHSPITQNSRHFQLQLEQALRNWIHTAPDTSSFESWSHFNGRVHDRLHQIVQTAAFDEQLVIFTSAGVIACAVARVLHLDGEGFLALNRRIYNASATHLTYGRSGFSLLGFNDVGALRLAGPELLTYR</sequence>
<gene>
    <name evidence="2" type="ORF">CPA45_06225</name>
</gene>
<dbReference type="OrthoDB" id="280692at2"/>